<keyword evidence="2" id="KW-1185">Reference proteome</keyword>
<comment type="caution">
    <text evidence="1">The sequence shown here is derived from an EMBL/GenBank/DDBJ whole genome shotgun (WGS) entry which is preliminary data.</text>
</comment>
<dbReference type="EMBL" id="MPUH01000364">
    <property type="protein sequence ID" value="OMJ81852.1"/>
    <property type="molecule type" value="Genomic_DNA"/>
</dbReference>
<gene>
    <name evidence="1" type="ORF">SteCoe_17618</name>
</gene>
<dbReference type="AlphaFoldDB" id="A0A1R2BYH9"/>
<evidence type="ECO:0000313" key="2">
    <source>
        <dbReference type="Proteomes" id="UP000187209"/>
    </source>
</evidence>
<proteinExistence type="predicted"/>
<name>A0A1R2BYH9_9CILI</name>
<organism evidence="1 2">
    <name type="scientific">Stentor coeruleus</name>
    <dbReference type="NCBI Taxonomy" id="5963"/>
    <lineage>
        <taxon>Eukaryota</taxon>
        <taxon>Sar</taxon>
        <taxon>Alveolata</taxon>
        <taxon>Ciliophora</taxon>
        <taxon>Postciliodesmatophora</taxon>
        <taxon>Heterotrichea</taxon>
        <taxon>Heterotrichida</taxon>
        <taxon>Stentoridae</taxon>
        <taxon>Stentor</taxon>
    </lineage>
</organism>
<protein>
    <submittedName>
        <fullName evidence="1">Uncharacterized protein</fullName>
    </submittedName>
</protein>
<accession>A0A1R2BYH9</accession>
<reference evidence="1 2" key="1">
    <citation type="submission" date="2016-11" db="EMBL/GenBank/DDBJ databases">
        <title>The macronuclear genome of Stentor coeruleus: a giant cell with tiny introns.</title>
        <authorList>
            <person name="Slabodnick M."/>
            <person name="Ruby J.G."/>
            <person name="Reiff S.B."/>
            <person name="Swart E.C."/>
            <person name="Gosai S."/>
            <person name="Prabakaran S."/>
            <person name="Witkowska E."/>
            <person name="Larue G.E."/>
            <person name="Fisher S."/>
            <person name="Freeman R.M."/>
            <person name="Gunawardena J."/>
            <person name="Chu W."/>
            <person name="Stover N.A."/>
            <person name="Gregory B.D."/>
            <person name="Nowacki M."/>
            <person name="Derisi J."/>
            <person name="Roy S.W."/>
            <person name="Marshall W.F."/>
            <person name="Sood P."/>
        </authorList>
    </citation>
    <scope>NUCLEOTIDE SEQUENCE [LARGE SCALE GENOMIC DNA]</scope>
    <source>
        <strain evidence="1">WM001</strain>
    </source>
</reference>
<sequence>MNKSIYLNELIEKELQRSQKEEKMSFEIADSSLRSRIFPANYYTRSNTAKTPDIKKNLKKNQFTRQWEKENLIIQKENITINKKITSAKGSLSVKKWNKDFKKSREYLIMRSKKSLSKTPKKGFRLVTHRPLIDALDTCFAGKKFIPSIYNQAMSNSFMTSETRYLPVI</sequence>
<dbReference type="Proteomes" id="UP000187209">
    <property type="component" value="Unassembled WGS sequence"/>
</dbReference>
<evidence type="ECO:0000313" key="1">
    <source>
        <dbReference type="EMBL" id="OMJ81852.1"/>
    </source>
</evidence>